<sequence>YGHEPCVRVWELYDKNQQWVGTPVTELKNHQLGIACVRFSPNGQQLVSVGNPHDKSIVVWDWRAGKKMAENRLTSQVNAMAVNETGAVFVTVGVRHVKFWYTNVARPKAGFDTSVAPLQGRSAILSDQRNNTFVDVVCGKGKLADRTFAVTETRLLVEFHDKKLICSYDLHATAPYSITLGAGHLYVGCANGIIRVMTLDPVQHAMTVVKPHCLGVDVAEGQSPDHLMKHPSNAKYPDVRALCFDEQSKTLTAAYADRSLYQWSFAVKGKITKNASQLFHVGPIYGVEAYPAAGSWLPAGSFLTCGADETVRVWNIDSKPETIQPSSLPRQNIYSRELMKILYLGANLETALCDTTDRANGSLSMDGRADSMTTNIGIKALRVSPDGTHLATGSRDGNIRIFDLTSQGLAELSYFEAHDGDVLCLEYSDPRKGARFLLASGSRDRLIHLYDPLNRYTPLTTVDDHSSAIISIKFTMNTEGLEMFTCAADKLVVIRRLATDTNEIRFDRINQMTSQFGLYDMQMSPEGAILAACQDRQIRAFSLQGKLVRTVKGTIGEDGILTKMALDPSGSFAATVCSDKSVYVVDAASGDCVAVLAGQSDAVSSVTFTPDCRRLIVVSCSGCVFIWRLSSHLTQRMHANLKKLQQGNFRSSAGDRPLTPDSVIESGSDGASEDLSIDNRSSEVAVRGVGDGATMPGKDSESEFGSLTSVRLADDDTDSISNRQSVVVNEIDADRSTDASQFEIKRLPTEVIRRSNSGLVRSPNSSWDMSKTADDLSDDEEAASARMSGGWSNSRSMSNLRATSATSGDIRSPRRQRKRWDVVEKSPSNDLSAFTSPTKSGNTSYATNFDEYDDLNEANMASFNRRSPQRISLTQRFLRTSDQPSDRPDQRPSPVFPQGMRPVWTPSPKSLANIRGQDGGAPYGMASSMYSRRPSDISMTSMYTSSAPSTVDSRVIMRAKALNRLKHRRMTVASMEQVEEDDYSSSDLHLRSRSQSPSQLALNGDRRVRQDSDMSTNSTLTMRSSRLTPASSRQNLRFIGGSNRPQAATLRKLSDVRDKLRKSQENLAFSTGDDSYGDSSMSRSKSISNLRNGPSHSASASALRPLLPTAASALIKSRELAKSVGSLHRAAVAANGNYEPKPLSQTIKDLKRASNHDLTADQDDKGVFGDDYDESFATAPNGVSPYYNTASLPRRKGAVQKRVERYQPRYRSRVDQASASGESDSNASDANSPLSPMKNSRRYFATNSPAARSASSVEVGLPRPGTLQNTRRIFESPVTPRASPPVATRRSTNYLAQKLAGHPSDLVSGPDISSTSEDSPRSLQETLMADFGNKEPQAKPVAVDGLGATELHPCWALGDLSQHTPMTGRESPRSRPVSPPRDEAGDCPAVRPPIVTPLLSLLIPSVGGRLSAAAAAVLSS</sequence>
<feature type="compositionally biased region" description="Polar residues" evidence="2">
    <location>
        <begin position="1065"/>
        <end position="1100"/>
    </location>
</feature>
<feature type="compositionally biased region" description="Polar residues" evidence="2">
    <location>
        <begin position="1311"/>
        <end position="1321"/>
    </location>
</feature>
<dbReference type="SMART" id="SM00320">
    <property type="entry name" value="WD40"/>
    <property type="match status" value="11"/>
</dbReference>
<dbReference type="InterPro" id="IPR015943">
    <property type="entry name" value="WD40/YVTN_repeat-like_dom_sf"/>
</dbReference>
<feature type="region of interest" description="Disordered" evidence="2">
    <location>
        <begin position="1361"/>
        <end position="1389"/>
    </location>
</feature>
<dbReference type="PANTHER" id="PTHR45589">
    <property type="entry name" value="WD REPEAT DOMAIN 62, ISOFORM G"/>
    <property type="match status" value="1"/>
</dbReference>
<accession>A0A914W8A7</accession>
<dbReference type="InterPro" id="IPR056162">
    <property type="entry name" value="WD40_MABP1-WDR62_2nd"/>
</dbReference>
<dbReference type="SUPFAM" id="SSF50978">
    <property type="entry name" value="WD40 repeat-like"/>
    <property type="match status" value="2"/>
</dbReference>
<dbReference type="WBParaSite" id="PSAMB.scaffold3437size18273.g21476.t1">
    <property type="protein sequence ID" value="PSAMB.scaffold3437size18273.g21476.t1"/>
    <property type="gene ID" value="PSAMB.scaffold3437size18273.g21476"/>
</dbReference>
<feature type="compositionally biased region" description="Polar residues" evidence="2">
    <location>
        <begin position="1215"/>
        <end position="1238"/>
    </location>
</feature>
<feature type="compositionally biased region" description="Polar residues" evidence="2">
    <location>
        <begin position="826"/>
        <end position="845"/>
    </location>
</feature>
<dbReference type="Pfam" id="PF24782">
    <property type="entry name" value="WD40_MABP1-WDR62_2nd"/>
    <property type="match status" value="1"/>
</dbReference>
<feature type="region of interest" description="Disordered" evidence="2">
    <location>
        <begin position="976"/>
        <end position="1043"/>
    </location>
</feature>
<dbReference type="GO" id="GO:0072686">
    <property type="term" value="C:mitotic spindle"/>
    <property type="evidence" value="ECO:0007669"/>
    <property type="project" value="TreeGrafter"/>
</dbReference>
<feature type="region of interest" description="Disordered" evidence="2">
    <location>
        <begin position="878"/>
        <end position="928"/>
    </location>
</feature>
<dbReference type="PROSITE" id="PS50082">
    <property type="entry name" value="WD_REPEATS_2"/>
    <property type="match status" value="3"/>
</dbReference>
<feature type="compositionally biased region" description="Polar residues" evidence="2">
    <location>
        <begin position="790"/>
        <end position="809"/>
    </location>
</feature>
<dbReference type="GO" id="GO:0007099">
    <property type="term" value="P:centriole replication"/>
    <property type="evidence" value="ECO:0007669"/>
    <property type="project" value="TreeGrafter"/>
</dbReference>
<dbReference type="InterPro" id="IPR001680">
    <property type="entry name" value="WD40_rpt"/>
</dbReference>
<dbReference type="Proteomes" id="UP000887566">
    <property type="component" value="Unplaced"/>
</dbReference>
<evidence type="ECO:0000256" key="1">
    <source>
        <dbReference type="PROSITE-ProRule" id="PRU00221"/>
    </source>
</evidence>
<feature type="region of interest" description="Disordered" evidence="2">
    <location>
        <begin position="649"/>
        <end position="682"/>
    </location>
</feature>
<feature type="repeat" description="WD" evidence="1">
    <location>
        <begin position="27"/>
        <end position="70"/>
    </location>
</feature>
<evidence type="ECO:0000313" key="5">
    <source>
        <dbReference type="WBParaSite" id="PSAMB.scaffold3437size18273.g21476.t1"/>
    </source>
</evidence>
<dbReference type="Gene3D" id="2.130.10.10">
    <property type="entry name" value="YVTN repeat-like/Quinoprotein amine dehydrogenase"/>
    <property type="match status" value="4"/>
</dbReference>
<proteinExistence type="predicted"/>
<keyword evidence="4" id="KW-1185">Reference proteome</keyword>
<feature type="repeat" description="WD" evidence="1">
    <location>
        <begin position="378"/>
        <end position="412"/>
    </location>
</feature>
<dbReference type="Pfam" id="PF00400">
    <property type="entry name" value="WD40"/>
    <property type="match status" value="1"/>
</dbReference>
<evidence type="ECO:0000259" key="3">
    <source>
        <dbReference type="Pfam" id="PF24782"/>
    </source>
</evidence>
<reference evidence="5" key="1">
    <citation type="submission" date="2022-11" db="UniProtKB">
        <authorList>
            <consortium name="WormBaseParasite"/>
        </authorList>
    </citation>
    <scope>IDENTIFICATION</scope>
</reference>
<protein>
    <submittedName>
        <fullName evidence="5">Mitogen-activated protein kinase-binding protein 1</fullName>
    </submittedName>
</protein>
<feature type="repeat" description="WD" evidence="1">
    <location>
        <begin position="596"/>
        <end position="637"/>
    </location>
</feature>
<dbReference type="InterPro" id="IPR052779">
    <property type="entry name" value="WDR62"/>
</dbReference>
<feature type="region of interest" description="Disordered" evidence="2">
    <location>
        <begin position="1300"/>
        <end position="1321"/>
    </location>
</feature>
<feature type="domain" description="MABP1/WDR62 second WD40" evidence="3">
    <location>
        <begin position="284"/>
        <end position="629"/>
    </location>
</feature>
<dbReference type="PANTHER" id="PTHR45589:SF1">
    <property type="entry name" value="WD REPEAT DOMAIN 62, ISOFORM G"/>
    <property type="match status" value="1"/>
</dbReference>
<name>A0A914W8A7_9BILA</name>
<feature type="region of interest" description="Disordered" evidence="2">
    <location>
        <begin position="1064"/>
        <end position="1101"/>
    </location>
</feature>
<feature type="region of interest" description="Disordered" evidence="2">
    <location>
        <begin position="756"/>
        <end position="845"/>
    </location>
</feature>
<evidence type="ECO:0000313" key="4">
    <source>
        <dbReference type="Proteomes" id="UP000887566"/>
    </source>
</evidence>
<feature type="region of interest" description="Disordered" evidence="2">
    <location>
        <begin position="1179"/>
        <end position="1288"/>
    </location>
</feature>
<dbReference type="InterPro" id="IPR036322">
    <property type="entry name" value="WD40_repeat_dom_sf"/>
</dbReference>
<feature type="compositionally biased region" description="Polar residues" evidence="2">
    <location>
        <begin position="1245"/>
        <end position="1256"/>
    </location>
</feature>
<organism evidence="4 5">
    <name type="scientific">Plectus sambesii</name>
    <dbReference type="NCBI Taxonomy" id="2011161"/>
    <lineage>
        <taxon>Eukaryota</taxon>
        <taxon>Metazoa</taxon>
        <taxon>Ecdysozoa</taxon>
        <taxon>Nematoda</taxon>
        <taxon>Chromadorea</taxon>
        <taxon>Plectida</taxon>
        <taxon>Plectina</taxon>
        <taxon>Plectoidea</taxon>
        <taxon>Plectidae</taxon>
        <taxon>Plectus</taxon>
    </lineage>
</organism>
<feature type="compositionally biased region" description="Polar residues" evidence="2">
    <location>
        <begin position="756"/>
        <end position="769"/>
    </location>
</feature>
<feature type="compositionally biased region" description="Polar residues" evidence="2">
    <location>
        <begin position="1013"/>
        <end position="1035"/>
    </location>
</feature>
<evidence type="ECO:0000256" key="2">
    <source>
        <dbReference type="SAM" id="MobiDB-lite"/>
    </source>
</evidence>
<keyword evidence="1" id="KW-0853">WD repeat</keyword>